<evidence type="ECO:0000256" key="3">
    <source>
        <dbReference type="ARBA" id="ARBA00022795"/>
    </source>
</evidence>
<comment type="caution">
    <text evidence="4">The sequence shown here is derived from an EMBL/GenBank/DDBJ whole genome shotgun (WGS) entry which is preliminary data.</text>
</comment>
<gene>
    <name evidence="4" type="ORF">GMLC_44440</name>
</gene>
<sequence>MKQRTAQLIATLAQKGELMQALRNLLEKEKDCMLALDLTGLEETQQEIGRLMGQMGELSETCKAMVAQLGSEMGLAGSPALTPIIDRLAQPEKGALREAQKQVQSHSRELSGALELNRSLLSDSLQVVERSINFFNRLFNPVDTYGLAGSLVSRRGGGRLVCKEI</sequence>
<dbReference type="RefSeq" id="WP_183363480.1">
    <property type="nucleotide sequence ID" value="NZ_BLXZ01000014.1"/>
</dbReference>
<dbReference type="SUPFAM" id="SSF140566">
    <property type="entry name" value="FlgN-like"/>
    <property type="match status" value="1"/>
</dbReference>
<evidence type="ECO:0000256" key="1">
    <source>
        <dbReference type="ARBA" id="ARBA00002397"/>
    </source>
</evidence>
<keyword evidence="3" id="KW-1005">Bacterial flagellum biogenesis</keyword>
<dbReference type="InterPro" id="IPR007809">
    <property type="entry name" value="FlgN-like"/>
</dbReference>
<dbReference type="Pfam" id="PF05130">
    <property type="entry name" value="FlgN"/>
    <property type="match status" value="1"/>
</dbReference>
<organism evidence="4 5">
    <name type="scientific">Geomonas limicola</name>
    <dbReference type="NCBI Taxonomy" id="2740186"/>
    <lineage>
        <taxon>Bacteria</taxon>
        <taxon>Pseudomonadati</taxon>
        <taxon>Thermodesulfobacteriota</taxon>
        <taxon>Desulfuromonadia</taxon>
        <taxon>Geobacterales</taxon>
        <taxon>Geobacteraceae</taxon>
        <taxon>Geomonas</taxon>
    </lineage>
</organism>
<dbReference type="InterPro" id="IPR036679">
    <property type="entry name" value="FlgN-like_sf"/>
</dbReference>
<dbReference type="EMBL" id="BLXZ01000014">
    <property type="protein sequence ID" value="GFO70865.1"/>
    <property type="molecule type" value="Genomic_DNA"/>
</dbReference>
<evidence type="ECO:0008006" key="6">
    <source>
        <dbReference type="Google" id="ProtNLM"/>
    </source>
</evidence>
<dbReference type="Proteomes" id="UP000587586">
    <property type="component" value="Unassembled WGS sequence"/>
</dbReference>
<evidence type="ECO:0000256" key="2">
    <source>
        <dbReference type="ARBA" id="ARBA00007703"/>
    </source>
</evidence>
<dbReference type="GO" id="GO:0044780">
    <property type="term" value="P:bacterial-type flagellum assembly"/>
    <property type="evidence" value="ECO:0007669"/>
    <property type="project" value="InterPro"/>
</dbReference>
<protein>
    <recommendedName>
        <fullName evidence="6">Flagellar protein FlgN</fullName>
    </recommendedName>
</protein>
<comment type="similarity">
    <text evidence="2">Belongs to the FlgN family.</text>
</comment>
<keyword evidence="5" id="KW-1185">Reference proteome</keyword>
<comment type="function">
    <text evidence="1">Required for the efficient initiation of filament assembly.</text>
</comment>
<evidence type="ECO:0000313" key="5">
    <source>
        <dbReference type="Proteomes" id="UP000587586"/>
    </source>
</evidence>
<name>A0A6V8NE01_9BACT</name>
<proteinExistence type="inferred from homology"/>
<dbReference type="AlphaFoldDB" id="A0A6V8NE01"/>
<evidence type="ECO:0000313" key="4">
    <source>
        <dbReference type="EMBL" id="GFO70865.1"/>
    </source>
</evidence>
<reference evidence="5" key="1">
    <citation type="submission" date="2020-06" db="EMBL/GenBank/DDBJ databases">
        <title>Draft genomic sequecing of Geomonas sp. Red745.</title>
        <authorList>
            <person name="Itoh H."/>
            <person name="Xu Z.X."/>
            <person name="Ushijima N."/>
            <person name="Masuda Y."/>
            <person name="Shiratori Y."/>
            <person name="Senoo K."/>
        </authorList>
    </citation>
    <scope>NUCLEOTIDE SEQUENCE [LARGE SCALE GENOMIC DNA]</scope>
    <source>
        <strain evidence="5">Red745</strain>
    </source>
</reference>
<accession>A0A6V8NE01</accession>
<dbReference type="Gene3D" id="1.20.58.300">
    <property type="entry name" value="FlgN-like"/>
    <property type="match status" value="1"/>
</dbReference>